<dbReference type="Gene3D" id="1.25.40.10">
    <property type="entry name" value="Tetratricopeptide repeat domain"/>
    <property type="match status" value="2"/>
</dbReference>
<keyword evidence="6" id="KW-1185">Reference proteome</keyword>
<protein>
    <recommendedName>
        <fullName evidence="4">DYW domain-containing protein</fullName>
    </recommendedName>
</protein>
<comment type="similarity">
    <text evidence="1">Belongs to the PPR family. PCMP-H subfamily.</text>
</comment>
<evidence type="ECO:0000313" key="6">
    <source>
        <dbReference type="Proteomes" id="UP000585474"/>
    </source>
</evidence>
<dbReference type="GO" id="GO:0003723">
    <property type="term" value="F:RNA binding"/>
    <property type="evidence" value="ECO:0007669"/>
    <property type="project" value="InterPro"/>
</dbReference>
<dbReference type="EMBL" id="BJWL01000004">
    <property type="protein sequence ID" value="GFY85918.1"/>
    <property type="molecule type" value="Genomic_DNA"/>
</dbReference>
<evidence type="ECO:0000259" key="4">
    <source>
        <dbReference type="Pfam" id="PF14432"/>
    </source>
</evidence>
<comment type="caution">
    <text evidence="5">The sequence shown here is derived from an EMBL/GenBank/DDBJ whole genome shotgun (WGS) entry which is preliminary data.</text>
</comment>
<dbReference type="NCBIfam" id="TIGR00756">
    <property type="entry name" value="PPR"/>
    <property type="match status" value="1"/>
</dbReference>
<proteinExistence type="inferred from homology"/>
<evidence type="ECO:0000256" key="3">
    <source>
        <dbReference type="PROSITE-ProRule" id="PRU00708"/>
    </source>
</evidence>
<dbReference type="PANTHER" id="PTHR47926">
    <property type="entry name" value="PENTATRICOPEPTIDE REPEAT-CONTAINING PROTEIN"/>
    <property type="match status" value="1"/>
</dbReference>
<name>A0A7J0EHH1_9ERIC</name>
<dbReference type="GO" id="GO:0009451">
    <property type="term" value="P:RNA modification"/>
    <property type="evidence" value="ECO:0007669"/>
    <property type="project" value="InterPro"/>
</dbReference>
<dbReference type="Pfam" id="PF13041">
    <property type="entry name" value="PPR_2"/>
    <property type="match status" value="1"/>
</dbReference>
<dbReference type="AlphaFoldDB" id="A0A7J0EHH1"/>
<dbReference type="InterPro" id="IPR046960">
    <property type="entry name" value="PPR_At4g14850-like_plant"/>
</dbReference>
<feature type="repeat" description="PPR" evidence="3">
    <location>
        <begin position="193"/>
        <end position="227"/>
    </location>
</feature>
<dbReference type="InterPro" id="IPR032867">
    <property type="entry name" value="DYW_dom"/>
</dbReference>
<evidence type="ECO:0000256" key="1">
    <source>
        <dbReference type="ARBA" id="ARBA00006643"/>
    </source>
</evidence>
<dbReference type="GO" id="GO:0008270">
    <property type="term" value="F:zinc ion binding"/>
    <property type="evidence" value="ECO:0007669"/>
    <property type="project" value="InterPro"/>
</dbReference>
<evidence type="ECO:0000313" key="5">
    <source>
        <dbReference type="EMBL" id="GFY85918.1"/>
    </source>
</evidence>
<dbReference type="OrthoDB" id="185373at2759"/>
<sequence>MGQSFGPNKFGLQRSAFSDKRRDESGLIRLRPTLARILGEKISFRISNHSRPRYKDSFTLRFVSDDVSRQCLCEMWGYGKFPQGVRQISKQKHRFVTDPDDGLCSQFPARACCPGFPGNVGSWWLSYKFTLGIVLNSCLWMQNIELGKQIHSYLMKYEIESNASVGNALRGLYSKCGNLNSVVKAFSQTGEKNVISWTTVISSGGDNGDPAMGLSLFREMISEGIEPNEFTLTSILSYAQMIGLAEDGLSAYCSGVEALNIFLRLHRSGTKPDLFTFSSILTICSSLVAFQQGEQVHAQTIKTVFLADVVVGTALVNMYNKRESRVRVLCRRTVGQTPSKKSRELLLAVEPVPLDGEMDVSRTLGYESQGALEVTEDDDEGTTFSTVHPREKLPVTFGLVKTPNAAPIRVINSISMCQECHSFIKYVSALTAREIIVRDSKRLHKFVNGDCLCGDFGSLI</sequence>
<feature type="domain" description="DYW" evidence="4">
    <location>
        <begin position="377"/>
        <end position="456"/>
    </location>
</feature>
<keyword evidence="2" id="KW-0677">Repeat</keyword>
<dbReference type="Proteomes" id="UP000585474">
    <property type="component" value="Unassembled WGS sequence"/>
</dbReference>
<accession>A0A7J0EHH1</accession>
<dbReference type="InterPro" id="IPR011990">
    <property type="entry name" value="TPR-like_helical_dom_sf"/>
</dbReference>
<dbReference type="InterPro" id="IPR002885">
    <property type="entry name" value="PPR_rpt"/>
</dbReference>
<dbReference type="PROSITE" id="PS51375">
    <property type="entry name" value="PPR"/>
    <property type="match status" value="1"/>
</dbReference>
<evidence type="ECO:0000256" key="2">
    <source>
        <dbReference type="ARBA" id="ARBA00022737"/>
    </source>
</evidence>
<gene>
    <name evidence="5" type="ORF">Acr_04g0006560</name>
</gene>
<organism evidence="5 6">
    <name type="scientific">Actinidia rufa</name>
    <dbReference type="NCBI Taxonomy" id="165716"/>
    <lineage>
        <taxon>Eukaryota</taxon>
        <taxon>Viridiplantae</taxon>
        <taxon>Streptophyta</taxon>
        <taxon>Embryophyta</taxon>
        <taxon>Tracheophyta</taxon>
        <taxon>Spermatophyta</taxon>
        <taxon>Magnoliopsida</taxon>
        <taxon>eudicotyledons</taxon>
        <taxon>Gunneridae</taxon>
        <taxon>Pentapetalae</taxon>
        <taxon>asterids</taxon>
        <taxon>Ericales</taxon>
        <taxon>Actinidiaceae</taxon>
        <taxon>Actinidia</taxon>
    </lineage>
</organism>
<dbReference type="Pfam" id="PF14432">
    <property type="entry name" value="DYW_deaminase"/>
    <property type="match status" value="1"/>
</dbReference>
<dbReference type="PANTHER" id="PTHR47926:SF347">
    <property type="entry name" value="PENTATRICOPEPTIDE REPEAT-CONTAINING PROTEIN"/>
    <property type="match status" value="1"/>
</dbReference>
<reference evidence="5 6" key="1">
    <citation type="submission" date="2019-07" db="EMBL/GenBank/DDBJ databases">
        <title>De Novo Assembly of kiwifruit Actinidia rufa.</title>
        <authorList>
            <person name="Sugita-Konishi S."/>
            <person name="Sato K."/>
            <person name="Mori E."/>
            <person name="Abe Y."/>
            <person name="Kisaki G."/>
            <person name="Hamano K."/>
            <person name="Suezawa K."/>
            <person name="Otani M."/>
            <person name="Fukuda T."/>
            <person name="Manabe T."/>
            <person name="Gomi K."/>
            <person name="Tabuchi M."/>
            <person name="Akimitsu K."/>
            <person name="Kataoka I."/>
        </authorList>
    </citation>
    <scope>NUCLEOTIDE SEQUENCE [LARGE SCALE GENOMIC DNA]</scope>
    <source>
        <strain evidence="6">cv. Fuchu</strain>
    </source>
</reference>